<dbReference type="EMBL" id="JAWDJW010011800">
    <property type="protein sequence ID" value="KAK3044545.1"/>
    <property type="molecule type" value="Genomic_DNA"/>
</dbReference>
<name>A0ACC3CU58_9PEZI</name>
<evidence type="ECO:0000313" key="1">
    <source>
        <dbReference type="EMBL" id="KAK3044545.1"/>
    </source>
</evidence>
<reference evidence="1" key="1">
    <citation type="submission" date="2024-09" db="EMBL/GenBank/DDBJ databases">
        <title>Black Yeasts Isolated from many extreme environments.</title>
        <authorList>
            <person name="Coleine C."/>
            <person name="Stajich J.E."/>
            <person name="Selbmann L."/>
        </authorList>
    </citation>
    <scope>NUCLEOTIDE SEQUENCE</scope>
    <source>
        <strain evidence="1">CCFEE 5737</strain>
    </source>
</reference>
<dbReference type="Proteomes" id="UP001186974">
    <property type="component" value="Unassembled WGS sequence"/>
</dbReference>
<gene>
    <name evidence="1" type="ORF">LTS18_000984</name>
</gene>
<keyword evidence="2" id="KW-1185">Reference proteome</keyword>
<protein>
    <submittedName>
        <fullName evidence="1">Uncharacterized protein</fullName>
    </submittedName>
</protein>
<organism evidence="1 2">
    <name type="scientific">Coniosporium uncinatum</name>
    <dbReference type="NCBI Taxonomy" id="93489"/>
    <lineage>
        <taxon>Eukaryota</taxon>
        <taxon>Fungi</taxon>
        <taxon>Dikarya</taxon>
        <taxon>Ascomycota</taxon>
        <taxon>Pezizomycotina</taxon>
        <taxon>Dothideomycetes</taxon>
        <taxon>Dothideomycetes incertae sedis</taxon>
        <taxon>Coniosporium</taxon>
    </lineage>
</organism>
<feature type="non-terminal residue" evidence="1">
    <location>
        <position position="130"/>
    </location>
</feature>
<evidence type="ECO:0000313" key="2">
    <source>
        <dbReference type="Proteomes" id="UP001186974"/>
    </source>
</evidence>
<accession>A0ACC3CU58</accession>
<proteinExistence type="predicted"/>
<comment type="caution">
    <text evidence="1">The sequence shown here is derived from an EMBL/GenBank/DDBJ whole genome shotgun (WGS) entry which is preliminary data.</text>
</comment>
<sequence>MPYIPPGVPYGAARATTYPPQFATFNNPRLRTDNTQITQCYPPKGAPGTKLHVYLRSTEDLTTPSSYFFVMIGKAKCEANLSRAGDQAPHYVYTITADIPAFDTAGYPQGQVPLFVQMEDDSGQSLGVVE</sequence>